<name>A0ABM7JMA1_MYCNT</name>
<dbReference type="InterPro" id="IPR009732">
    <property type="entry name" value="DUF1304"/>
</dbReference>
<reference evidence="2 3" key="1">
    <citation type="journal article" date="2019" name="Emerg. Microbes Infect.">
        <title>Comprehensive subspecies identification of 175 nontuberculous mycobacteria species based on 7547 genomic profiles.</title>
        <authorList>
            <person name="Matsumoto Y."/>
            <person name="Kinjo T."/>
            <person name="Motooka D."/>
            <person name="Nabeya D."/>
            <person name="Jung N."/>
            <person name="Uechi K."/>
            <person name="Horii T."/>
            <person name="Iida T."/>
            <person name="Fujita J."/>
            <person name="Nakamura S."/>
        </authorList>
    </citation>
    <scope>NUCLEOTIDE SEQUENCE [LARGE SCALE GENOMIC DNA]</scope>
    <source>
        <strain evidence="2 3">JCM 18113</strain>
    </source>
</reference>
<feature type="transmembrane region" description="Helical" evidence="1">
    <location>
        <begin position="123"/>
        <end position="142"/>
    </location>
</feature>
<feature type="transmembrane region" description="Helical" evidence="1">
    <location>
        <begin position="16"/>
        <end position="37"/>
    </location>
</feature>
<keyword evidence="1" id="KW-0812">Transmembrane</keyword>
<keyword evidence="1" id="KW-0472">Membrane</keyword>
<evidence type="ECO:0000313" key="2">
    <source>
        <dbReference type="EMBL" id="BBY36403.1"/>
    </source>
</evidence>
<accession>A0ABM7JMA1</accession>
<protein>
    <submittedName>
        <fullName evidence="2">Membrane protein</fullName>
    </submittedName>
</protein>
<evidence type="ECO:0000256" key="1">
    <source>
        <dbReference type="SAM" id="Phobius"/>
    </source>
</evidence>
<dbReference type="Proteomes" id="UP000465812">
    <property type="component" value="Chromosome"/>
</dbReference>
<feature type="transmembrane region" description="Helical" evidence="1">
    <location>
        <begin position="71"/>
        <end position="90"/>
    </location>
</feature>
<keyword evidence="3" id="KW-1185">Reference proteome</keyword>
<dbReference type="EMBL" id="AP022590">
    <property type="protein sequence ID" value="BBY36403.1"/>
    <property type="molecule type" value="Genomic_DNA"/>
</dbReference>
<gene>
    <name evidence="2" type="ORF">MMAN_05370</name>
</gene>
<feature type="transmembrane region" description="Helical" evidence="1">
    <location>
        <begin position="96"/>
        <end position="116"/>
    </location>
</feature>
<sequence length="143" mass="14628">MRNPAAAPASTSEEEAMITAGLVVAALAALLHVYIFVIESLTWTSPRTRATFGTTEAEAETTKLLAFNQGFYNLFLAIVTGVGIAAVTLGHKGIGAALIFAGVGSMAAAAVVLVASDREKARAAATQGAFPAIAIVLLLFGLH</sequence>
<dbReference type="PANTHER" id="PTHR38446">
    <property type="entry name" value="BLL0914 PROTEIN"/>
    <property type="match status" value="1"/>
</dbReference>
<proteinExistence type="predicted"/>
<dbReference type="PANTHER" id="PTHR38446:SF1">
    <property type="entry name" value="BLL0914 PROTEIN"/>
    <property type="match status" value="1"/>
</dbReference>
<organism evidence="2 3">
    <name type="scientific">Mycobacterium mantenii</name>
    <dbReference type="NCBI Taxonomy" id="560555"/>
    <lineage>
        <taxon>Bacteria</taxon>
        <taxon>Bacillati</taxon>
        <taxon>Actinomycetota</taxon>
        <taxon>Actinomycetes</taxon>
        <taxon>Mycobacteriales</taxon>
        <taxon>Mycobacteriaceae</taxon>
        <taxon>Mycobacterium</taxon>
        <taxon>Mycobacterium avium complex (MAC)</taxon>
    </lineage>
</organism>
<dbReference type="Pfam" id="PF06993">
    <property type="entry name" value="DUF1304"/>
    <property type="match status" value="1"/>
</dbReference>
<evidence type="ECO:0000313" key="3">
    <source>
        <dbReference type="Proteomes" id="UP000465812"/>
    </source>
</evidence>
<keyword evidence="1" id="KW-1133">Transmembrane helix</keyword>